<evidence type="ECO:0000313" key="3">
    <source>
        <dbReference type="Proteomes" id="UP000036987"/>
    </source>
</evidence>
<dbReference type="Pfam" id="PF25758">
    <property type="entry name" value="TPR_IPO11"/>
    <property type="match status" value="1"/>
</dbReference>
<proteinExistence type="predicted"/>
<dbReference type="InterPro" id="IPR011989">
    <property type="entry name" value="ARM-like"/>
</dbReference>
<keyword evidence="3" id="KW-1185">Reference proteome</keyword>
<dbReference type="PANTHER" id="PTHR10997">
    <property type="entry name" value="IMPORTIN-7, 8, 11"/>
    <property type="match status" value="1"/>
</dbReference>
<sequence length="365" mass="40380">NERDEFDIFIFSIFLRVIFLVKNNKGQCLSRTGADCLSSIVSAGKQDLLAWSTEPQLTMKTLFDVASRLLDPDLESSGSFCVGTYIVQLILHFPSEIALHIRELLAALMRRMQSCEIASLKSSLIVVFARLIHSSVPNVEHLINMMLNLPANGHTNCFAYVMTEWTRQQGEIQGAYQIKVTTSALALLLSTKSAALANINVQGHPLKTNTGITTRSKSKVVPDQWSIVPLPVKLVSLLSDTLIEIQEQVLVDNNEDSECEEVYKQSSNDIHDNILFSSALLDSKLTDENLDAMAKVFDESVDNDDYGAGLLKADPLNEINLVNYLGGFFANFSKTDNLTFSQLCQSLSQSQKTAIAKILDNQIPS</sequence>
<evidence type="ECO:0000259" key="1">
    <source>
        <dbReference type="Pfam" id="PF25758"/>
    </source>
</evidence>
<name>A0A0K9PJ46_ZOSMR</name>
<dbReference type="STRING" id="29655.A0A0K9PJ46"/>
<protein>
    <submittedName>
        <fullName evidence="2">Importin beta-2 subunit family protein</fullName>
    </submittedName>
</protein>
<organism evidence="2 3">
    <name type="scientific">Zostera marina</name>
    <name type="common">Eelgrass</name>
    <dbReference type="NCBI Taxonomy" id="29655"/>
    <lineage>
        <taxon>Eukaryota</taxon>
        <taxon>Viridiplantae</taxon>
        <taxon>Streptophyta</taxon>
        <taxon>Embryophyta</taxon>
        <taxon>Tracheophyta</taxon>
        <taxon>Spermatophyta</taxon>
        <taxon>Magnoliopsida</taxon>
        <taxon>Liliopsida</taxon>
        <taxon>Zosteraceae</taxon>
        <taxon>Zostera</taxon>
    </lineage>
</organism>
<dbReference type="AlphaFoldDB" id="A0A0K9PJ46"/>
<reference evidence="3" key="1">
    <citation type="journal article" date="2016" name="Nature">
        <title>The genome of the seagrass Zostera marina reveals angiosperm adaptation to the sea.</title>
        <authorList>
            <person name="Olsen J.L."/>
            <person name="Rouze P."/>
            <person name="Verhelst B."/>
            <person name="Lin Y.-C."/>
            <person name="Bayer T."/>
            <person name="Collen J."/>
            <person name="Dattolo E."/>
            <person name="De Paoli E."/>
            <person name="Dittami S."/>
            <person name="Maumus F."/>
            <person name="Michel G."/>
            <person name="Kersting A."/>
            <person name="Lauritano C."/>
            <person name="Lohaus R."/>
            <person name="Toepel M."/>
            <person name="Tonon T."/>
            <person name="Vanneste K."/>
            <person name="Amirebrahimi M."/>
            <person name="Brakel J."/>
            <person name="Bostroem C."/>
            <person name="Chovatia M."/>
            <person name="Grimwood J."/>
            <person name="Jenkins J.W."/>
            <person name="Jueterbock A."/>
            <person name="Mraz A."/>
            <person name="Stam W.T."/>
            <person name="Tice H."/>
            <person name="Bornberg-Bauer E."/>
            <person name="Green P.J."/>
            <person name="Pearson G.A."/>
            <person name="Procaccini G."/>
            <person name="Duarte C.M."/>
            <person name="Schmutz J."/>
            <person name="Reusch T.B.H."/>
            <person name="Van de Peer Y."/>
        </authorList>
    </citation>
    <scope>NUCLEOTIDE SEQUENCE [LARGE SCALE GENOMIC DNA]</scope>
    <source>
        <strain evidence="3">cv. Finnish</strain>
    </source>
</reference>
<feature type="non-terminal residue" evidence="2">
    <location>
        <position position="1"/>
    </location>
</feature>
<dbReference type="Proteomes" id="UP000036987">
    <property type="component" value="Unassembled WGS sequence"/>
</dbReference>
<dbReference type="EMBL" id="LFYR01000857">
    <property type="protein sequence ID" value="KMZ68247.1"/>
    <property type="molecule type" value="Genomic_DNA"/>
</dbReference>
<dbReference type="OMA" id="ANGHTNC"/>
<comment type="caution">
    <text evidence="2">The sequence shown here is derived from an EMBL/GenBank/DDBJ whole genome shotgun (WGS) entry which is preliminary data.</text>
</comment>
<dbReference type="PANTHER" id="PTHR10997:SF9">
    <property type="entry name" value="IMPORTIN-9"/>
    <property type="match status" value="1"/>
</dbReference>
<gene>
    <name evidence="2" type="ORF">ZOSMA_246G00390</name>
</gene>
<feature type="domain" description="Importin-7/11-like TPR repeats" evidence="1">
    <location>
        <begin position="58"/>
        <end position="324"/>
    </location>
</feature>
<accession>A0A0K9PJ46</accession>
<evidence type="ECO:0000313" key="2">
    <source>
        <dbReference type="EMBL" id="KMZ68247.1"/>
    </source>
</evidence>
<dbReference type="InterPro" id="IPR058669">
    <property type="entry name" value="TPR_IPO7/11-like"/>
</dbReference>
<dbReference type="InterPro" id="IPR016024">
    <property type="entry name" value="ARM-type_fold"/>
</dbReference>
<dbReference type="SUPFAM" id="SSF48371">
    <property type="entry name" value="ARM repeat"/>
    <property type="match status" value="1"/>
</dbReference>
<dbReference type="Gene3D" id="1.25.10.10">
    <property type="entry name" value="Leucine-rich Repeat Variant"/>
    <property type="match status" value="1"/>
</dbReference>
<dbReference type="OrthoDB" id="431626at2759"/>